<dbReference type="SUPFAM" id="SSF54060">
    <property type="entry name" value="His-Me finger endonucleases"/>
    <property type="match status" value="1"/>
</dbReference>
<proteinExistence type="predicted"/>
<dbReference type="Proteomes" id="UP000664914">
    <property type="component" value="Chromosome"/>
</dbReference>
<reference evidence="2" key="2">
    <citation type="submission" date="2021-04" db="EMBL/GenBank/DDBJ databases">
        <title>Isolation and genomic analysis of the ibuprofen-degrading bacterium Sphingomonas strain MPO218.</title>
        <authorList>
            <person name="Aulestia M."/>
            <person name="Flores A."/>
            <person name="Mangas E.L."/>
            <person name="Perez-Pulido A.J."/>
            <person name="Santero E."/>
            <person name="Camacho E.M."/>
        </authorList>
    </citation>
    <scope>NUCLEOTIDE SEQUENCE</scope>
    <source>
        <strain evidence="2">MPO218</strain>
    </source>
</reference>
<sequence>MISVNRRPMGAHRLAYKIANGEDPGDLCVCHRCDVRACVNPAHLFLGTIAENNADMDAKGRRRTKSMPGTASPNAKLTEQAVIAMRSQFRPGRRGDVPKASAQFGISKTQVARILRRKTWVHI</sequence>
<evidence type="ECO:0000313" key="2">
    <source>
        <dbReference type="EMBL" id="QTH19753.1"/>
    </source>
</evidence>
<dbReference type="InterPro" id="IPR044930">
    <property type="entry name" value="Homing_endonuclease_His-Me"/>
</dbReference>
<reference evidence="2" key="1">
    <citation type="submission" date="2020-07" db="EMBL/GenBank/DDBJ databases">
        <authorList>
            <person name="Camacho E."/>
        </authorList>
    </citation>
    <scope>NUCLEOTIDE SEQUENCE</scope>
    <source>
        <strain evidence="2">MPO218</strain>
    </source>
</reference>
<dbReference type="Gene3D" id="3.90.75.10">
    <property type="entry name" value="Homing Intron 3 (I-ppo) Encoded Endonuclease, Chain A"/>
    <property type="match status" value="1"/>
</dbReference>
<dbReference type="InterPro" id="IPR003615">
    <property type="entry name" value="HNH_nuc"/>
</dbReference>
<evidence type="ECO:0000259" key="1">
    <source>
        <dbReference type="Pfam" id="PF13392"/>
    </source>
</evidence>
<protein>
    <submittedName>
        <fullName evidence="2">HNH endonuclease</fullName>
    </submittedName>
</protein>
<dbReference type="EMBL" id="CP059319">
    <property type="protein sequence ID" value="QTH19753.1"/>
    <property type="molecule type" value="Genomic_DNA"/>
</dbReference>
<feature type="domain" description="HNH nuclease" evidence="1">
    <location>
        <begin position="10"/>
        <end position="53"/>
    </location>
</feature>
<dbReference type="AlphaFoldDB" id="A0A975HC09"/>
<keyword evidence="2" id="KW-0255">Endonuclease</keyword>
<dbReference type="RefSeq" id="WP_208631720.1">
    <property type="nucleotide sequence ID" value="NZ_CP059319.1"/>
</dbReference>
<accession>A0A975HC09</accession>
<gene>
    <name evidence="2" type="ORF">HRJ34_15400</name>
</gene>
<name>A0A975HC09_9SPHN</name>
<keyword evidence="2" id="KW-0378">Hydrolase</keyword>
<dbReference type="InterPro" id="IPR044925">
    <property type="entry name" value="His-Me_finger_sf"/>
</dbReference>
<evidence type="ECO:0000313" key="3">
    <source>
        <dbReference type="Proteomes" id="UP000664914"/>
    </source>
</evidence>
<dbReference type="GO" id="GO:0004519">
    <property type="term" value="F:endonuclease activity"/>
    <property type="evidence" value="ECO:0007669"/>
    <property type="project" value="UniProtKB-KW"/>
</dbReference>
<keyword evidence="2" id="KW-0540">Nuclease</keyword>
<dbReference type="Pfam" id="PF13392">
    <property type="entry name" value="HNH_3"/>
    <property type="match status" value="1"/>
</dbReference>
<organism evidence="2 3">
    <name type="scientific">Rhizorhabdus wittichii</name>
    <dbReference type="NCBI Taxonomy" id="160791"/>
    <lineage>
        <taxon>Bacteria</taxon>
        <taxon>Pseudomonadati</taxon>
        <taxon>Pseudomonadota</taxon>
        <taxon>Alphaproteobacteria</taxon>
        <taxon>Sphingomonadales</taxon>
        <taxon>Sphingomonadaceae</taxon>
        <taxon>Rhizorhabdus</taxon>
    </lineage>
</organism>